<evidence type="ECO:0000259" key="1">
    <source>
        <dbReference type="Pfam" id="PF14292"/>
    </source>
</evidence>
<keyword evidence="3" id="KW-1185">Reference proteome</keyword>
<dbReference type="OrthoDB" id="631295at2"/>
<gene>
    <name evidence="2" type="ORF">SAMN05421827_102317</name>
</gene>
<dbReference type="AlphaFoldDB" id="A0A1G7QLC5"/>
<dbReference type="Proteomes" id="UP000199643">
    <property type="component" value="Unassembled WGS sequence"/>
</dbReference>
<evidence type="ECO:0000313" key="3">
    <source>
        <dbReference type="Proteomes" id="UP000199643"/>
    </source>
</evidence>
<name>A0A1G7QLC5_9SPHI</name>
<dbReference type="PROSITE" id="PS51257">
    <property type="entry name" value="PROKAR_LIPOPROTEIN"/>
    <property type="match status" value="1"/>
</dbReference>
<protein>
    <submittedName>
        <fullName evidence="2">SusE outer membrane protein</fullName>
    </submittedName>
</protein>
<dbReference type="STRING" id="405671.SAMN05421827_102317"/>
<sequence length="375" mass="40347">MKNLKTLFAMVLVICTAASSCKKDEHSLNENMSTTGALSLPANMASIKLTPANASAVQQFKWTAATPEDGGLVLYEVAFDKEGGNFSNPVFKVISDGGGIQAQVTISHKDLTKIAALCGINSSSTGKVSWTVIASKASNKKTGQESRTLQLERPAGFADVPTDLYLTGSATESGDDVSKALRFKKLEDGVYELYTSLKAGTYQLTDKPTAGGRKFYAEGTLIKEGASTITVNGDTKVYYLKYDFNVASVLEVTEIQSMGLYMSAYSSEIGQLNYTANGTWQSGAIPVVFYPFSWGRDERYKFALHTAAGIKYMGSSNVNNVSPVGQAASYFYLNAVSNDQWNNTYKFDPAADNKSVKATVSLSATGPYTHSIITQ</sequence>
<reference evidence="3" key="1">
    <citation type="submission" date="2016-10" db="EMBL/GenBank/DDBJ databases">
        <authorList>
            <person name="Varghese N."/>
            <person name="Submissions S."/>
        </authorList>
    </citation>
    <scope>NUCLEOTIDE SEQUENCE [LARGE SCALE GENOMIC DNA]</scope>
    <source>
        <strain evidence="3">DSM 17933</strain>
    </source>
</reference>
<dbReference type="RefSeq" id="WP_090497312.1">
    <property type="nucleotide sequence ID" value="NZ_FNCH01000002.1"/>
</dbReference>
<evidence type="ECO:0000313" key="2">
    <source>
        <dbReference type="EMBL" id="SDF98430.1"/>
    </source>
</evidence>
<dbReference type="Pfam" id="PF14292">
    <property type="entry name" value="SusE"/>
    <property type="match status" value="1"/>
</dbReference>
<proteinExistence type="predicted"/>
<organism evidence="2 3">
    <name type="scientific">Pedobacter terrae</name>
    <dbReference type="NCBI Taxonomy" id="405671"/>
    <lineage>
        <taxon>Bacteria</taxon>
        <taxon>Pseudomonadati</taxon>
        <taxon>Bacteroidota</taxon>
        <taxon>Sphingobacteriia</taxon>
        <taxon>Sphingobacteriales</taxon>
        <taxon>Sphingobacteriaceae</taxon>
        <taxon>Pedobacter</taxon>
    </lineage>
</organism>
<dbReference type="InterPro" id="IPR025970">
    <property type="entry name" value="SusE"/>
</dbReference>
<accession>A0A1G7QLC5</accession>
<feature type="domain" description="SusE outer membrane protein" evidence="1">
    <location>
        <begin position="23"/>
        <end position="132"/>
    </location>
</feature>
<dbReference type="EMBL" id="FNCH01000002">
    <property type="protein sequence ID" value="SDF98430.1"/>
    <property type="molecule type" value="Genomic_DNA"/>
</dbReference>